<evidence type="ECO:0000313" key="4">
    <source>
        <dbReference type="EMBL" id="KAK5629034.1"/>
    </source>
</evidence>
<evidence type="ECO:0000256" key="1">
    <source>
        <dbReference type="PROSITE-ProRule" id="PRU10007"/>
    </source>
</evidence>
<reference evidence="4 5" key="1">
    <citation type="submission" date="2023-10" db="EMBL/GenBank/DDBJ databases">
        <title>Draft genome sequence of Xylaria bambusicola isolate GMP-LS, the root and basal stem rot pathogen of sugarcane in Indonesia.</title>
        <authorList>
            <person name="Selvaraj P."/>
            <person name="Muralishankar V."/>
            <person name="Muruganantham S."/>
            <person name="Sp S."/>
            <person name="Haryani S."/>
            <person name="Lau K.J.X."/>
            <person name="Naqvi N.I."/>
        </authorList>
    </citation>
    <scope>NUCLEOTIDE SEQUENCE [LARGE SCALE GENOMIC DNA]</scope>
    <source>
        <strain evidence="4">GMP-LS</strain>
    </source>
</reference>
<evidence type="ECO:0000313" key="5">
    <source>
        <dbReference type="Proteomes" id="UP001305414"/>
    </source>
</evidence>
<dbReference type="Gene3D" id="3.40.605.10">
    <property type="entry name" value="Aldehyde Dehydrogenase, Chain A, domain 1"/>
    <property type="match status" value="1"/>
</dbReference>
<comment type="similarity">
    <text evidence="2">Belongs to the aldehyde dehydrogenase family.</text>
</comment>
<dbReference type="InterPro" id="IPR015590">
    <property type="entry name" value="Aldehyde_DH_dom"/>
</dbReference>
<dbReference type="InterPro" id="IPR029510">
    <property type="entry name" value="Ald_DH_CS_GLU"/>
</dbReference>
<protein>
    <recommendedName>
        <fullName evidence="3">Aldehyde dehydrogenase domain-containing protein</fullName>
    </recommendedName>
</protein>
<dbReference type="EMBL" id="JAWHQM010000010">
    <property type="protein sequence ID" value="KAK5629034.1"/>
    <property type="molecule type" value="Genomic_DNA"/>
</dbReference>
<gene>
    <name evidence="4" type="ORF">RRF57_004749</name>
</gene>
<dbReference type="AlphaFoldDB" id="A0AAN7UIU1"/>
<keyword evidence="5" id="KW-1185">Reference proteome</keyword>
<evidence type="ECO:0000256" key="2">
    <source>
        <dbReference type="RuleBase" id="RU003345"/>
    </source>
</evidence>
<feature type="domain" description="Aldehyde dehydrogenase" evidence="3">
    <location>
        <begin position="1"/>
        <end position="109"/>
    </location>
</feature>
<sequence length="110" mass="11447">MATWKLGPALTCGNTVVPKSAEQTPFSILVLGDLVKKAGFSPGVVKFINGVGAVAGTALVNHPLADKVAFTRNTAMASIIMRLAAKTLKNFTLETGGKSPLVVFGDTEME</sequence>
<dbReference type="PANTHER" id="PTHR43720:SF3">
    <property type="entry name" value="ALDEHYDE DEHYDROGENASE ALDH (AFU_ORTHOLOGUE AFUA_8G02310)-RELATED"/>
    <property type="match status" value="1"/>
</dbReference>
<feature type="active site" evidence="1">
    <location>
        <position position="94"/>
    </location>
</feature>
<name>A0AAN7UIU1_9PEZI</name>
<dbReference type="InterPro" id="IPR016162">
    <property type="entry name" value="Ald_DH_N"/>
</dbReference>
<dbReference type="SUPFAM" id="SSF53720">
    <property type="entry name" value="ALDH-like"/>
    <property type="match status" value="1"/>
</dbReference>
<dbReference type="PROSITE" id="PS00687">
    <property type="entry name" value="ALDEHYDE_DEHYDR_GLU"/>
    <property type="match status" value="1"/>
</dbReference>
<dbReference type="Pfam" id="PF00171">
    <property type="entry name" value="Aldedh"/>
    <property type="match status" value="1"/>
</dbReference>
<dbReference type="Proteomes" id="UP001305414">
    <property type="component" value="Unassembled WGS sequence"/>
</dbReference>
<keyword evidence="2" id="KW-0560">Oxidoreductase</keyword>
<dbReference type="GO" id="GO:0006598">
    <property type="term" value="P:polyamine catabolic process"/>
    <property type="evidence" value="ECO:0007669"/>
    <property type="project" value="TreeGrafter"/>
</dbReference>
<organism evidence="4 5">
    <name type="scientific">Xylaria bambusicola</name>
    <dbReference type="NCBI Taxonomy" id="326684"/>
    <lineage>
        <taxon>Eukaryota</taxon>
        <taxon>Fungi</taxon>
        <taxon>Dikarya</taxon>
        <taxon>Ascomycota</taxon>
        <taxon>Pezizomycotina</taxon>
        <taxon>Sordariomycetes</taxon>
        <taxon>Xylariomycetidae</taxon>
        <taxon>Xylariales</taxon>
        <taxon>Xylariaceae</taxon>
        <taxon>Xylaria</taxon>
    </lineage>
</organism>
<evidence type="ECO:0000259" key="3">
    <source>
        <dbReference type="Pfam" id="PF00171"/>
    </source>
</evidence>
<accession>A0AAN7UIU1</accession>
<comment type="caution">
    <text evidence="4">The sequence shown here is derived from an EMBL/GenBank/DDBJ whole genome shotgun (WGS) entry which is preliminary data.</text>
</comment>
<dbReference type="PANTHER" id="PTHR43720">
    <property type="entry name" value="2-AMINOMUCONIC SEMIALDEHYDE DEHYDROGENASE"/>
    <property type="match status" value="1"/>
</dbReference>
<dbReference type="GO" id="GO:0004029">
    <property type="term" value="F:aldehyde dehydrogenase (NAD+) activity"/>
    <property type="evidence" value="ECO:0007669"/>
    <property type="project" value="TreeGrafter"/>
</dbReference>
<dbReference type="InterPro" id="IPR016161">
    <property type="entry name" value="Ald_DH/histidinol_DH"/>
</dbReference>
<proteinExistence type="inferred from homology"/>